<reference evidence="2" key="1">
    <citation type="submission" date="2012-11" db="EMBL/GenBank/DDBJ databases">
        <title>Dependencies among metagenomic species, viruses, plasmids and units of genetic variation.</title>
        <authorList>
            <person name="Nielsen H.B."/>
            <person name="Almeida M."/>
            <person name="Juncker A.S."/>
            <person name="Rasmussen S."/>
            <person name="Li J."/>
            <person name="Sunagawa S."/>
            <person name="Plichta D."/>
            <person name="Gautier L."/>
            <person name="Le Chatelier E."/>
            <person name="Peletier E."/>
            <person name="Bonde I."/>
            <person name="Nielsen T."/>
            <person name="Manichanh C."/>
            <person name="Arumugam M."/>
            <person name="Batto J."/>
            <person name="Santos M.B.Q.D."/>
            <person name="Blom N."/>
            <person name="Borruel N."/>
            <person name="Burgdorf K.S."/>
            <person name="Boumezbeur F."/>
            <person name="Casellas F."/>
            <person name="Dore J."/>
            <person name="Guarner F."/>
            <person name="Hansen T."/>
            <person name="Hildebrand F."/>
            <person name="Kaas R.S."/>
            <person name="Kennedy S."/>
            <person name="Kristiansen K."/>
            <person name="Kultima J.R."/>
            <person name="Leonard P."/>
            <person name="Levenez F."/>
            <person name="Lund O."/>
            <person name="Moumen B."/>
            <person name="Le Paslier D."/>
            <person name="Pons N."/>
            <person name="Pedersen O."/>
            <person name="Prifti E."/>
            <person name="Qin J."/>
            <person name="Raes J."/>
            <person name="Tap J."/>
            <person name="Tims S."/>
            <person name="Ussery D.W."/>
            <person name="Yamada T."/>
            <person name="MetaHit consortium"/>
            <person name="Renault P."/>
            <person name="Sicheritz-Ponten T."/>
            <person name="Bork P."/>
            <person name="Wang J."/>
            <person name="Brunak S."/>
            <person name="Ehrlich S.D."/>
        </authorList>
    </citation>
    <scope>NUCLEOTIDE SEQUENCE [LARGE SCALE GENOMIC DNA]</scope>
</reference>
<feature type="compositionally biased region" description="Basic and acidic residues" evidence="1">
    <location>
        <begin position="26"/>
        <end position="48"/>
    </location>
</feature>
<dbReference type="EMBL" id="CBKE010000025">
    <property type="protein sequence ID" value="CDF04109.1"/>
    <property type="molecule type" value="Genomic_DNA"/>
</dbReference>
<feature type="region of interest" description="Disordered" evidence="1">
    <location>
        <begin position="26"/>
        <end position="49"/>
    </location>
</feature>
<proteinExistence type="predicted"/>
<organism evidence="2">
    <name type="scientific">Megasphaera elsdenii CAG:570</name>
    <dbReference type="NCBI Taxonomy" id="1263087"/>
    <lineage>
        <taxon>Bacteria</taxon>
        <taxon>Bacillati</taxon>
        <taxon>Bacillota</taxon>
        <taxon>Negativicutes</taxon>
        <taxon>Veillonellales</taxon>
        <taxon>Veillonellaceae</taxon>
        <taxon>Megasphaera</taxon>
    </lineage>
</organism>
<dbReference type="Proteomes" id="UP000017908">
    <property type="component" value="Unassembled WGS sequence"/>
</dbReference>
<dbReference type="AlphaFoldDB" id="R7MSD6"/>
<evidence type="ECO:0000256" key="1">
    <source>
        <dbReference type="SAM" id="MobiDB-lite"/>
    </source>
</evidence>
<protein>
    <submittedName>
        <fullName evidence="2">Uncharacterized protein</fullName>
    </submittedName>
</protein>
<evidence type="ECO:0000313" key="2">
    <source>
        <dbReference type="EMBL" id="CDF04109.1"/>
    </source>
</evidence>
<gene>
    <name evidence="2" type="ORF">BN715_00477</name>
</gene>
<comment type="caution">
    <text evidence="2">The sequence shown here is derived from an EMBL/GenBank/DDBJ whole genome shotgun (WGS) entry which is preliminary data.</text>
</comment>
<accession>R7MSD6</accession>
<sequence>MAGQKGNDELPFFVDDQDGRVQVFMADKRGNGPDGDARRADEDDEPRRFKSPGRFVVEIGRKRQDFFLDDGEFLQ</sequence>
<name>R7MSD6_MEGEL</name>